<evidence type="ECO:0000313" key="3">
    <source>
        <dbReference type="EMBL" id="CAI4032800.1"/>
    </source>
</evidence>
<dbReference type="InterPro" id="IPR008972">
    <property type="entry name" value="Cupredoxin"/>
</dbReference>
<evidence type="ECO:0000256" key="2">
    <source>
        <dbReference type="SAM" id="SignalP"/>
    </source>
</evidence>
<proteinExistence type="predicted"/>
<sequence length="148" mass="15695">MNRLTSASIMPLLAAALVMTACASHSPSAKTTAAETEAGTRTGAVKNVLIKETVTPESLTVNAGDEVRWLNQRRHPVTITFLDPIDHSISCKKGFTKALGMGTDNVTTLDPNETASLCFTRLGTARYAVKSDSSDDKAPDTQGTITVQ</sequence>
<evidence type="ECO:0000313" key="4">
    <source>
        <dbReference type="Proteomes" id="UP001179121"/>
    </source>
</evidence>
<evidence type="ECO:0008006" key="5">
    <source>
        <dbReference type="Google" id="ProtNLM"/>
    </source>
</evidence>
<dbReference type="RefSeq" id="WP_289269511.1">
    <property type="nucleotide sequence ID" value="NZ_OX365700.1"/>
</dbReference>
<dbReference type="Gene3D" id="2.60.40.420">
    <property type="entry name" value="Cupredoxins - blue copper proteins"/>
    <property type="match status" value="1"/>
</dbReference>
<gene>
    <name evidence="3" type="ORF">DNFV4_03230</name>
</gene>
<accession>A0AA86N106</accession>
<protein>
    <recommendedName>
        <fullName evidence="5">EfeO-type cupredoxin-like domain-containing protein</fullName>
    </recommendedName>
</protein>
<reference evidence="3" key="1">
    <citation type="submission" date="2022-10" db="EMBL/GenBank/DDBJ databases">
        <authorList>
            <person name="Koch H."/>
        </authorList>
    </citation>
    <scope>NUCLEOTIDE SEQUENCE</scope>
    <source>
        <strain evidence="3">DNF</strain>
    </source>
</reference>
<feature type="region of interest" description="Disordered" evidence="1">
    <location>
        <begin position="129"/>
        <end position="148"/>
    </location>
</feature>
<keyword evidence="4" id="KW-1185">Reference proteome</keyword>
<dbReference type="PROSITE" id="PS51257">
    <property type="entry name" value="PROKAR_LIPOPROTEIN"/>
    <property type="match status" value="1"/>
</dbReference>
<dbReference type="SUPFAM" id="SSF49503">
    <property type="entry name" value="Cupredoxins"/>
    <property type="match status" value="1"/>
</dbReference>
<evidence type="ECO:0000256" key="1">
    <source>
        <dbReference type="SAM" id="MobiDB-lite"/>
    </source>
</evidence>
<dbReference type="KEGG" id="nti:DNFV4_03230"/>
<keyword evidence="2" id="KW-0732">Signal</keyword>
<name>A0AA86N106_9BACT</name>
<feature type="chain" id="PRO_5041653333" description="EfeO-type cupredoxin-like domain-containing protein" evidence="2">
    <location>
        <begin position="24"/>
        <end position="148"/>
    </location>
</feature>
<dbReference type="AlphaFoldDB" id="A0AA86N106"/>
<organism evidence="3 4">
    <name type="scientific">Nitrospira tepida</name>
    <dbReference type="NCBI Taxonomy" id="2973512"/>
    <lineage>
        <taxon>Bacteria</taxon>
        <taxon>Pseudomonadati</taxon>
        <taxon>Nitrospirota</taxon>
        <taxon>Nitrospiria</taxon>
        <taxon>Nitrospirales</taxon>
        <taxon>Nitrospiraceae</taxon>
        <taxon>Nitrospira</taxon>
    </lineage>
</organism>
<dbReference type="Proteomes" id="UP001179121">
    <property type="component" value="Chromosome"/>
</dbReference>
<dbReference type="EMBL" id="OX365700">
    <property type="protein sequence ID" value="CAI4032800.1"/>
    <property type="molecule type" value="Genomic_DNA"/>
</dbReference>
<feature type="signal peptide" evidence="2">
    <location>
        <begin position="1"/>
        <end position="23"/>
    </location>
</feature>